<protein>
    <recommendedName>
        <fullName evidence="2">Band 7 domain-containing protein</fullName>
    </recommendedName>
</protein>
<feature type="transmembrane region" description="Helical" evidence="1">
    <location>
        <begin position="80"/>
        <end position="105"/>
    </location>
</feature>
<comment type="caution">
    <text evidence="3">The sequence shown here is derived from an EMBL/GenBank/DDBJ whole genome shotgun (WGS) entry which is preliminary data.</text>
</comment>
<dbReference type="Pfam" id="PF01145">
    <property type="entry name" value="Band_7"/>
    <property type="match status" value="1"/>
</dbReference>
<evidence type="ECO:0000313" key="4">
    <source>
        <dbReference type="Proteomes" id="UP000178893"/>
    </source>
</evidence>
<dbReference type="InterPro" id="IPR036013">
    <property type="entry name" value="Band_7/SPFH_dom_sf"/>
</dbReference>
<gene>
    <name evidence="3" type="ORF">A2V72_02935</name>
</gene>
<dbReference type="SUPFAM" id="SSF117892">
    <property type="entry name" value="Band 7/SPFH domain"/>
    <property type="match status" value="1"/>
</dbReference>
<dbReference type="Gene3D" id="3.30.479.30">
    <property type="entry name" value="Band 7 domain"/>
    <property type="match status" value="1"/>
</dbReference>
<dbReference type="InterPro" id="IPR001107">
    <property type="entry name" value="Band_7"/>
</dbReference>
<keyword evidence="1" id="KW-0812">Transmembrane</keyword>
<dbReference type="EMBL" id="MHLW01000022">
    <property type="protein sequence ID" value="OGZ17886.1"/>
    <property type="molecule type" value="Genomic_DNA"/>
</dbReference>
<feature type="domain" description="Band 7" evidence="2">
    <location>
        <begin position="206"/>
        <end position="348"/>
    </location>
</feature>
<proteinExistence type="predicted"/>
<dbReference type="Proteomes" id="UP000178893">
    <property type="component" value="Unassembled WGS sequence"/>
</dbReference>
<evidence type="ECO:0000259" key="2">
    <source>
        <dbReference type="Pfam" id="PF01145"/>
    </source>
</evidence>
<name>A0A1G2DWI7_9BACT</name>
<reference evidence="3 4" key="1">
    <citation type="journal article" date="2016" name="Nat. Commun.">
        <title>Thousands of microbial genomes shed light on interconnected biogeochemical processes in an aquifer system.</title>
        <authorList>
            <person name="Anantharaman K."/>
            <person name="Brown C.T."/>
            <person name="Hug L.A."/>
            <person name="Sharon I."/>
            <person name="Castelle C.J."/>
            <person name="Probst A.J."/>
            <person name="Thomas B.C."/>
            <person name="Singh A."/>
            <person name="Wilkins M.J."/>
            <person name="Karaoz U."/>
            <person name="Brodie E.L."/>
            <person name="Williams K.H."/>
            <person name="Hubbard S.S."/>
            <person name="Banfield J.F."/>
        </authorList>
    </citation>
    <scope>NUCLEOTIDE SEQUENCE [LARGE SCALE GENOMIC DNA]</scope>
</reference>
<evidence type="ECO:0000313" key="3">
    <source>
        <dbReference type="EMBL" id="OGZ17886.1"/>
    </source>
</evidence>
<feature type="transmembrane region" description="Helical" evidence="1">
    <location>
        <begin position="52"/>
        <end position="74"/>
    </location>
</feature>
<accession>A0A1G2DWI7</accession>
<feature type="transmembrane region" description="Helical" evidence="1">
    <location>
        <begin position="12"/>
        <end position="31"/>
    </location>
</feature>
<dbReference type="AlphaFoldDB" id="A0A1G2DWI7"/>
<organism evidence="3 4">
    <name type="scientific">Candidatus Nealsonbacteria bacterium RBG_13_37_56</name>
    <dbReference type="NCBI Taxonomy" id="1801661"/>
    <lineage>
        <taxon>Bacteria</taxon>
        <taxon>Candidatus Nealsoniibacteriota</taxon>
    </lineage>
</organism>
<sequence length="429" mass="49063">MFWENWKKILMVMLVGLVVMLCLVILTRLITRTLAFFKKKENEQKKEMSRGGILITSIFIEVITLAILCVPPWFLPITTIWKISITSAGLVAVLVIDFLLVYFWWAPNNLFWTFVPEGRAKIVVRGDAFKKVLIQWQGHKLIKRAAPDGSVDEGDVIDSPTKKSLFGGLMLYGCWPLDDVFVYNFSWTNLTESGEPKTHTKETLDYILLKDDVYLVEVKEAEDKAMLPLDIQIILTIRILNPYKALFQIQSWLEAVKNRIEPAIRDCVTKNTFENWIAEPKDLGQRIFANLKKKNGIVAELRTRYGADLRALGVRDINPNGDFRGITVKKVTAEKERERILVEADAEKQRIEMVYRQVQQFGKVGELIRVLEALEKAPGEGSKLILPLPGMSDLISQVFPNRKGDSFDPEEIKLIRELVQGLQQKKEAT</sequence>
<evidence type="ECO:0000256" key="1">
    <source>
        <dbReference type="SAM" id="Phobius"/>
    </source>
</evidence>
<keyword evidence="1" id="KW-1133">Transmembrane helix</keyword>
<keyword evidence="1" id="KW-0472">Membrane</keyword>